<organism evidence="2 3">
    <name type="scientific">Rhynchosporium graminicola</name>
    <dbReference type="NCBI Taxonomy" id="2792576"/>
    <lineage>
        <taxon>Eukaryota</taxon>
        <taxon>Fungi</taxon>
        <taxon>Dikarya</taxon>
        <taxon>Ascomycota</taxon>
        <taxon>Pezizomycotina</taxon>
        <taxon>Leotiomycetes</taxon>
        <taxon>Helotiales</taxon>
        <taxon>Ploettnerulaceae</taxon>
        <taxon>Rhynchosporium</taxon>
    </lineage>
</organism>
<proteinExistence type="predicted"/>
<accession>A0A1E1KNC3</accession>
<keyword evidence="3" id="KW-1185">Reference proteome</keyword>
<protein>
    <submittedName>
        <fullName evidence="2">Uncharacterized protein</fullName>
    </submittedName>
</protein>
<dbReference type="Proteomes" id="UP000178129">
    <property type="component" value="Unassembled WGS sequence"/>
</dbReference>
<name>A0A1E1KNC3_9HELO</name>
<sequence>MAVATSGIGFDATRSSSTVSQLRGSQNYARFTPVHSESTNNMSRGDSPSPPPNPPPSPSRNLGFADGWSNQVHCIASSDGQQDIEQSSRFINTRISTQKLRG</sequence>
<evidence type="ECO:0000313" key="3">
    <source>
        <dbReference type="Proteomes" id="UP000178129"/>
    </source>
</evidence>
<evidence type="ECO:0000256" key="1">
    <source>
        <dbReference type="SAM" id="MobiDB-lite"/>
    </source>
</evidence>
<dbReference type="EMBL" id="FJUW01000017">
    <property type="protein sequence ID" value="CZS99538.1"/>
    <property type="molecule type" value="Genomic_DNA"/>
</dbReference>
<evidence type="ECO:0000313" key="2">
    <source>
        <dbReference type="EMBL" id="CZS99538.1"/>
    </source>
</evidence>
<gene>
    <name evidence="2" type="ORF">RCO7_07883</name>
</gene>
<feature type="compositionally biased region" description="Pro residues" evidence="1">
    <location>
        <begin position="48"/>
        <end position="58"/>
    </location>
</feature>
<feature type="compositionally biased region" description="Polar residues" evidence="1">
    <location>
        <begin position="13"/>
        <end position="46"/>
    </location>
</feature>
<feature type="region of interest" description="Disordered" evidence="1">
    <location>
        <begin position="1"/>
        <end position="66"/>
    </location>
</feature>
<comment type="caution">
    <text evidence="2">The sequence shown here is derived from an EMBL/GenBank/DDBJ whole genome shotgun (WGS) entry which is preliminary data.</text>
</comment>
<dbReference type="AlphaFoldDB" id="A0A1E1KNC3"/>
<dbReference type="InParanoid" id="A0A1E1KNC3"/>
<reference evidence="3" key="1">
    <citation type="submission" date="2016-03" db="EMBL/GenBank/DDBJ databases">
        <authorList>
            <person name="Ploux O."/>
        </authorList>
    </citation>
    <scope>NUCLEOTIDE SEQUENCE [LARGE SCALE GENOMIC DNA]</scope>
    <source>
        <strain evidence="3">UK7</strain>
    </source>
</reference>